<dbReference type="RefSeq" id="WP_013684068.1">
    <property type="nucleotide sequence ID" value="NC_015320.1"/>
</dbReference>
<dbReference type="AlphaFoldDB" id="F2KNT0"/>
<dbReference type="HOGENOM" id="CLU_3038896_0_0_2"/>
<evidence type="ECO:0008006" key="4">
    <source>
        <dbReference type="Google" id="ProtNLM"/>
    </source>
</evidence>
<dbReference type="EMBL" id="CP002588">
    <property type="protein sequence ID" value="AEA47407.1"/>
    <property type="molecule type" value="Genomic_DNA"/>
</dbReference>
<feature type="compositionally biased region" description="Pro residues" evidence="1">
    <location>
        <begin position="37"/>
        <end position="51"/>
    </location>
</feature>
<sequence length="58" mass="6551">MYLTCKKCGNDTFKITSDMRAECTKCGATYEICFKPSPKPPEPPEPLPPSKPGIIWFR</sequence>
<dbReference type="KEGG" id="ave:Arcve_1403"/>
<reference evidence="2 3" key="1">
    <citation type="submission" date="2011-03" db="EMBL/GenBank/DDBJ databases">
        <title>The complete genome of Archaeoglobus veneficus SNP6.</title>
        <authorList>
            <consortium name="US DOE Joint Genome Institute (JGI-PGF)"/>
            <person name="Lucas S."/>
            <person name="Copeland A."/>
            <person name="Lapidus A."/>
            <person name="Bruce D."/>
            <person name="Goodwin L."/>
            <person name="Pitluck S."/>
            <person name="Kyrpides N."/>
            <person name="Mavromatis K."/>
            <person name="Pagani I."/>
            <person name="Ivanova N."/>
            <person name="Mikhailova N."/>
            <person name="Lu M."/>
            <person name="Detter J.C."/>
            <person name="Tapia R."/>
            <person name="Han C."/>
            <person name="Land M."/>
            <person name="Hauser L."/>
            <person name="Markowitz V."/>
            <person name="Cheng J.-F."/>
            <person name="Hugenholtz P."/>
            <person name="Woyke T."/>
            <person name="Wu D."/>
            <person name="Spring S."/>
            <person name="Brambilla E."/>
            <person name="Klenk H.-P."/>
            <person name="Eisen J.A."/>
        </authorList>
    </citation>
    <scope>NUCLEOTIDE SEQUENCE [LARGE SCALE GENOMIC DNA]</scope>
    <source>
        <strain>SNP6</strain>
    </source>
</reference>
<organism evidence="2 3">
    <name type="scientific">Archaeoglobus veneficus (strain DSM 11195 / SNP6)</name>
    <dbReference type="NCBI Taxonomy" id="693661"/>
    <lineage>
        <taxon>Archaea</taxon>
        <taxon>Methanobacteriati</taxon>
        <taxon>Methanobacteriota</taxon>
        <taxon>Archaeoglobi</taxon>
        <taxon>Archaeoglobales</taxon>
        <taxon>Archaeoglobaceae</taxon>
        <taxon>Archaeoglobus</taxon>
    </lineage>
</organism>
<dbReference type="OrthoDB" id="382105at2157"/>
<dbReference type="Proteomes" id="UP000008136">
    <property type="component" value="Chromosome"/>
</dbReference>
<accession>F2KNT0</accession>
<name>F2KNT0_ARCVS</name>
<proteinExistence type="predicted"/>
<evidence type="ECO:0000256" key="1">
    <source>
        <dbReference type="SAM" id="MobiDB-lite"/>
    </source>
</evidence>
<protein>
    <recommendedName>
        <fullName evidence="4">Viral late gene transcription factor 3 zinc ribbon domain-containing protein</fullName>
    </recommendedName>
</protein>
<dbReference type="GeneID" id="43002847"/>
<dbReference type="eggNOG" id="arCOG13407">
    <property type="taxonomic scope" value="Archaea"/>
</dbReference>
<gene>
    <name evidence="2" type="ordered locus">Arcve_1403</name>
</gene>
<dbReference type="STRING" id="693661.Arcve_1403"/>
<feature type="region of interest" description="Disordered" evidence="1">
    <location>
        <begin position="36"/>
        <end position="58"/>
    </location>
</feature>
<evidence type="ECO:0000313" key="2">
    <source>
        <dbReference type="EMBL" id="AEA47407.1"/>
    </source>
</evidence>
<evidence type="ECO:0000313" key="3">
    <source>
        <dbReference type="Proteomes" id="UP000008136"/>
    </source>
</evidence>
<keyword evidence="3" id="KW-1185">Reference proteome</keyword>